<proteinExistence type="predicted"/>
<organism evidence="1 2">
    <name type="scientific">Paraphoma chrysanthemicola</name>
    <dbReference type="NCBI Taxonomy" id="798071"/>
    <lineage>
        <taxon>Eukaryota</taxon>
        <taxon>Fungi</taxon>
        <taxon>Dikarya</taxon>
        <taxon>Ascomycota</taxon>
        <taxon>Pezizomycotina</taxon>
        <taxon>Dothideomycetes</taxon>
        <taxon>Pleosporomycetidae</taxon>
        <taxon>Pleosporales</taxon>
        <taxon>Pleosporineae</taxon>
        <taxon>Phaeosphaeriaceae</taxon>
        <taxon>Paraphoma</taxon>
    </lineage>
</organism>
<gene>
    <name evidence="1" type="ORF">FB567DRAFT_552951</name>
</gene>
<dbReference type="Proteomes" id="UP000813461">
    <property type="component" value="Unassembled WGS sequence"/>
</dbReference>
<dbReference type="AlphaFoldDB" id="A0A8K0QYZ2"/>
<accession>A0A8K0QYZ2</accession>
<keyword evidence="2" id="KW-1185">Reference proteome</keyword>
<reference evidence="1" key="1">
    <citation type="journal article" date="2021" name="Nat. Commun.">
        <title>Genetic determinants of endophytism in the Arabidopsis root mycobiome.</title>
        <authorList>
            <person name="Mesny F."/>
            <person name="Miyauchi S."/>
            <person name="Thiergart T."/>
            <person name="Pickel B."/>
            <person name="Atanasova L."/>
            <person name="Karlsson M."/>
            <person name="Huettel B."/>
            <person name="Barry K.W."/>
            <person name="Haridas S."/>
            <person name="Chen C."/>
            <person name="Bauer D."/>
            <person name="Andreopoulos W."/>
            <person name="Pangilinan J."/>
            <person name="LaButti K."/>
            <person name="Riley R."/>
            <person name="Lipzen A."/>
            <person name="Clum A."/>
            <person name="Drula E."/>
            <person name="Henrissat B."/>
            <person name="Kohler A."/>
            <person name="Grigoriev I.V."/>
            <person name="Martin F.M."/>
            <person name="Hacquard S."/>
        </authorList>
    </citation>
    <scope>NUCLEOTIDE SEQUENCE</scope>
    <source>
        <strain evidence="1">MPI-SDFR-AT-0120</strain>
    </source>
</reference>
<comment type="caution">
    <text evidence="1">The sequence shown here is derived from an EMBL/GenBank/DDBJ whole genome shotgun (WGS) entry which is preliminary data.</text>
</comment>
<evidence type="ECO:0000313" key="2">
    <source>
        <dbReference type="Proteomes" id="UP000813461"/>
    </source>
</evidence>
<evidence type="ECO:0000313" key="1">
    <source>
        <dbReference type="EMBL" id="KAH7077436.1"/>
    </source>
</evidence>
<dbReference type="OrthoDB" id="3749052at2759"/>
<dbReference type="EMBL" id="JAGMVJ010000018">
    <property type="protein sequence ID" value="KAH7077436.1"/>
    <property type="molecule type" value="Genomic_DNA"/>
</dbReference>
<sequence>MDPNVSPQTLEGITPAQAQQLQHIQRFAHILVLPMFPLYTGADAIKRQNLDNERRRRIAEYAQIKAESDARVQQQNAQLTTADKVGLQILGAATGTTLFSSGSAMDKATSGMASFGMMMDVMDSNQKADNLLIIVRWTTSPESTLPPVIIDVLEIRGVGQESSGAYCHVRPNRDVKIRLGPKKEKKIKEGDRWSKTIYGGDCGVTLIEKGKGEEKLEMVQSMQLPVTVSDMVNVLKRYKKEWAVPSL</sequence>
<protein>
    <submittedName>
        <fullName evidence="1">Uncharacterized protein</fullName>
    </submittedName>
</protein>
<name>A0A8K0QYZ2_9PLEO</name>